<dbReference type="InterPro" id="IPR038519">
    <property type="entry name" value="MCP_C_sf"/>
</dbReference>
<organism evidence="2">
    <name type="scientific">Clandestinovirus</name>
    <dbReference type="NCBI Taxonomy" id="2831644"/>
    <lineage>
        <taxon>Viruses</taxon>
    </lineage>
</organism>
<dbReference type="EMBL" id="MZ420154">
    <property type="protein sequence ID" value="QYA18636.1"/>
    <property type="molecule type" value="Genomic_DNA"/>
</dbReference>
<evidence type="ECO:0000313" key="2">
    <source>
        <dbReference type="EMBL" id="QYA18636.1"/>
    </source>
</evidence>
<reference evidence="2" key="1">
    <citation type="submission" date="2021-06" db="EMBL/GenBank/DDBJ databases">
        <authorList>
            <person name="Rolland C."/>
        </authorList>
    </citation>
    <scope>NUCLEOTIDE SEQUENCE</scope>
    <source>
        <strain evidence="2">347.936635</strain>
    </source>
</reference>
<dbReference type="SUPFAM" id="SSF49749">
    <property type="entry name" value="Group II dsDNA viruses VP"/>
    <property type="match status" value="1"/>
</dbReference>
<keyword evidence="1" id="KW-0472">Membrane</keyword>
<keyword evidence="1" id="KW-0812">Transmembrane</keyword>
<sequence length="255" mass="28738">MSQEATETYYGPYSLFDDDDEQIVSNPIRERGAYTNLEIDLNNIPIPRDTLTIEPNTRSHERGAYTNVEFDTRSISRNTISETGILSAINNNIDRRGGYVNVYPFAVNPDTYQPSGSVNVSRIDSATFNMRIEPPKVMHVGGPDHTVKMNALEAKSVTIDGKNVLTVVEELERELEEAKGHIQKLYDEVEKLLMYQPGSGTMYSMALTRFQTNQLVHQVPQRNTSRPVDNYIPIGTFAGCILVLLLLLSFLRFMA</sequence>
<proteinExistence type="predicted"/>
<protein>
    <submittedName>
        <fullName evidence="2">Major capsid protein double jelly-roll</fullName>
    </submittedName>
</protein>
<name>A0A8F8PKC8_9VIRU</name>
<keyword evidence="1" id="KW-1133">Transmembrane helix</keyword>
<evidence type="ECO:0000256" key="1">
    <source>
        <dbReference type="SAM" id="Phobius"/>
    </source>
</evidence>
<dbReference type="Gene3D" id="2.70.9.20">
    <property type="entry name" value="Major capsid protein Vp54"/>
    <property type="match status" value="1"/>
</dbReference>
<gene>
    <name evidence="2" type="ORF">KOM_12_368</name>
</gene>
<accession>A0A8F8PKC8</accession>
<feature type="transmembrane region" description="Helical" evidence="1">
    <location>
        <begin position="231"/>
        <end position="251"/>
    </location>
</feature>
<dbReference type="InterPro" id="IPR016112">
    <property type="entry name" value="VP_dsDNA_II"/>
</dbReference>